<dbReference type="Proteomes" id="UP000245412">
    <property type="component" value="Unassembled WGS sequence"/>
</dbReference>
<gene>
    <name evidence="1" type="ORF">C7383_11819</name>
</gene>
<accession>A0AB73SYC2</accession>
<sequence length="72" mass="7793">MFVKGFGAASSGKKRQPCGVPALTKAWVPTGLSFLFNVRGQITVFPDSIKYLSTASRARVLIFKFTSNGQLP</sequence>
<evidence type="ECO:0000313" key="1">
    <source>
        <dbReference type="EMBL" id="PWJ72410.1"/>
    </source>
</evidence>
<dbReference type="AlphaFoldDB" id="A0AB73SYC2"/>
<proteinExistence type="predicted"/>
<organism evidence="1 2">
    <name type="scientific">Murimonas intestini</name>
    <dbReference type="NCBI Taxonomy" id="1337051"/>
    <lineage>
        <taxon>Bacteria</taxon>
        <taxon>Bacillati</taxon>
        <taxon>Bacillota</taxon>
        <taxon>Clostridia</taxon>
        <taxon>Lachnospirales</taxon>
        <taxon>Lachnospiraceae</taxon>
        <taxon>Murimonas</taxon>
    </lineage>
</organism>
<name>A0AB73SYC2_9FIRM</name>
<keyword evidence="2" id="KW-1185">Reference proteome</keyword>
<protein>
    <submittedName>
        <fullName evidence="1">Uncharacterized protein</fullName>
    </submittedName>
</protein>
<dbReference type="EMBL" id="QGGY01000018">
    <property type="protein sequence ID" value="PWJ72410.1"/>
    <property type="molecule type" value="Genomic_DNA"/>
</dbReference>
<reference evidence="1 2" key="1">
    <citation type="submission" date="2018-05" db="EMBL/GenBank/DDBJ databases">
        <authorList>
            <person name="Goeker M."/>
            <person name="Huntemann M."/>
            <person name="Clum A."/>
            <person name="Pillay M."/>
            <person name="Palaniappan K."/>
            <person name="Varghese N."/>
            <person name="Mikhailova N."/>
            <person name="Stamatis D."/>
            <person name="Reddy T."/>
            <person name="Daum C."/>
            <person name="Shapiro N."/>
            <person name="Ivanova N."/>
            <person name="Kyrpides N."/>
            <person name="Woyke T."/>
        </authorList>
    </citation>
    <scope>NUCLEOTIDE SEQUENCE [LARGE SCALE GENOMIC DNA]</scope>
    <source>
        <strain evidence="1 2">DSM 26524</strain>
    </source>
</reference>
<comment type="caution">
    <text evidence="1">The sequence shown here is derived from an EMBL/GenBank/DDBJ whole genome shotgun (WGS) entry which is preliminary data.</text>
</comment>
<evidence type="ECO:0000313" key="2">
    <source>
        <dbReference type="Proteomes" id="UP000245412"/>
    </source>
</evidence>